<accession>A0A316J610</accession>
<feature type="transmembrane region" description="Helical" evidence="9">
    <location>
        <begin position="205"/>
        <end position="225"/>
    </location>
</feature>
<keyword evidence="8 9" id="KW-0472">Membrane</keyword>
<dbReference type="AlphaFoldDB" id="A0A316J610"/>
<dbReference type="CDD" id="cd06261">
    <property type="entry name" value="TM_PBP2"/>
    <property type="match status" value="1"/>
</dbReference>
<organism evidence="11 12">
    <name type="scientific">Falsochrobactrum shanghaiense</name>
    <dbReference type="NCBI Taxonomy" id="2201899"/>
    <lineage>
        <taxon>Bacteria</taxon>
        <taxon>Pseudomonadati</taxon>
        <taxon>Pseudomonadota</taxon>
        <taxon>Alphaproteobacteria</taxon>
        <taxon>Hyphomicrobiales</taxon>
        <taxon>Brucellaceae</taxon>
        <taxon>Falsochrobactrum</taxon>
    </lineage>
</organism>
<feature type="transmembrane region" description="Helical" evidence="9">
    <location>
        <begin position="175"/>
        <end position="193"/>
    </location>
</feature>
<dbReference type="InterPro" id="IPR000515">
    <property type="entry name" value="MetI-like"/>
</dbReference>
<dbReference type="Proteomes" id="UP000245865">
    <property type="component" value="Unassembled WGS sequence"/>
</dbReference>
<dbReference type="InterPro" id="IPR010065">
    <property type="entry name" value="AA_ABC_transptr_permease_3TM"/>
</dbReference>
<evidence type="ECO:0000313" key="12">
    <source>
        <dbReference type="Proteomes" id="UP000245865"/>
    </source>
</evidence>
<keyword evidence="4" id="KW-1003">Cell membrane</keyword>
<keyword evidence="6" id="KW-0029">Amino-acid transport</keyword>
<comment type="caution">
    <text evidence="11">The sequence shown here is derived from an EMBL/GenBank/DDBJ whole genome shotgun (WGS) entry which is preliminary data.</text>
</comment>
<dbReference type="GO" id="GO:0043190">
    <property type="term" value="C:ATP-binding cassette (ABC) transporter complex"/>
    <property type="evidence" value="ECO:0007669"/>
    <property type="project" value="InterPro"/>
</dbReference>
<protein>
    <submittedName>
        <fullName evidence="11">Amino acid ABC transporter permease</fullName>
    </submittedName>
</protein>
<dbReference type="OrthoDB" id="9808531at2"/>
<comment type="similarity">
    <text evidence="2">Belongs to the binding-protein-dependent transport system permease family. HisMQ subfamily.</text>
</comment>
<evidence type="ECO:0000313" key="11">
    <source>
        <dbReference type="EMBL" id="PWL16205.1"/>
    </source>
</evidence>
<gene>
    <name evidence="11" type="ORF">DKP76_18750</name>
</gene>
<evidence type="ECO:0000256" key="9">
    <source>
        <dbReference type="RuleBase" id="RU363032"/>
    </source>
</evidence>
<name>A0A316J610_9HYPH</name>
<evidence type="ECO:0000256" key="8">
    <source>
        <dbReference type="ARBA" id="ARBA00023136"/>
    </source>
</evidence>
<dbReference type="NCBIfam" id="TIGR01726">
    <property type="entry name" value="HEQRo_perm_3TM"/>
    <property type="match status" value="1"/>
</dbReference>
<evidence type="ECO:0000256" key="1">
    <source>
        <dbReference type="ARBA" id="ARBA00004429"/>
    </source>
</evidence>
<dbReference type="RefSeq" id="WP_109708160.1">
    <property type="nucleotide sequence ID" value="NZ_QGDB01000023.1"/>
</dbReference>
<dbReference type="EMBL" id="QGDB01000023">
    <property type="protein sequence ID" value="PWL16205.1"/>
    <property type="molecule type" value="Genomic_DNA"/>
</dbReference>
<dbReference type="InterPro" id="IPR043429">
    <property type="entry name" value="ArtM/GltK/GlnP/TcyL/YhdX-like"/>
</dbReference>
<evidence type="ECO:0000256" key="6">
    <source>
        <dbReference type="ARBA" id="ARBA00022970"/>
    </source>
</evidence>
<keyword evidence="7 9" id="KW-1133">Transmembrane helix</keyword>
<evidence type="ECO:0000256" key="5">
    <source>
        <dbReference type="ARBA" id="ARBA00022692"/>
    </source>
</evidence>
<keyword evidence="3 9" id="KW-0813">Transport</keyword>
<dbReference type="InterPro" id="IPR035906">
    <property type="entry name" value="MetI-like_sf"/>
</dbReference>
<dbReference type="GO" id="GO:0022857">
    <property type="term" value="F:transmembrane transporter activity"/>
    <property type="evidence" value="ECO:0007669"/>
    <property type="project" value="InterPro"/>
</dbReference>
<dbReference type="PANTHER" id="PTHR30614:SF37">
    <property type="entry name" value="AMINO-ACID ABC TRANSPORTER PERMEASE PROTEIN YHDX-RELATED"/>
    <property type="match status" value="1"/>
</dbReference>
<dbReference type="GO" id="GO:0006865">
    <property type="term" value="P:amino acid transport"/>
    <property type="evidence" value="ECO:0007669"/>
    <property type="project" value="UniProtKB-KW"/>
</dbReference>
<proteinExistence type="inferred from homology"/>
<feature type="transmembrane region" description="Helical" evidence="9">
    <location>
        <begin position="77"/>
        <end position="106"/>
    </location>
</feature>
<feature type="transmembrane region" description="Helical" evidence="9">
    <location>
        <begin position="340"/>
        <end position="365"/>
    </location>
</feature>
<dbReference type="SUPFAM" id="SSF161098">
    <property type="entry name" value="MetI-like"/>
    <property type="match status" value="1"/>
</dbReference>
<keyword evidence="5 9" id="KW-0812">Transmembrane</keyword>
<feature type="transmembrane region" description="Helical" evidence="9">
    <location>
        <begin position="20"/>
        <end position="38"/>
    </location>
</feature>
<evidence type="ECO:0000259" key="10">
    <source>
        <dbReference type="PROSITE" id="PS50928"/>
    </source>
</evidence>
<dbReference type="PROSITE" id="PS50928">
    <property type="entry name" value="ABC_TM1"/>
    <property type="match status" value="1"/>
</dbReference>
<comment type="subcellular location">
    <subcellularLocation>
        <location evidence="1">Cell inner membrane</location>
        <topology evidence="1">Multi-pass membrane protein</topology>
    </subcellularLocation>
    <subcellularLocation>
        <location evidence="9">Cell membrane</location>
        <topology evidence="9">Multi-pass membrane protein</topology>
    </subcellularLocation>
</comment>
<sequence length="374" mass="41065">MLSAVVLWKKPWFRARVYQFVLVVGIIGVAGFFIHNAMNSPTIGTRGFSFAFLFEPSGFEMGENVFGVSPDDPNWKVFLAGLMNTIIVSVVAIIVCAVVGFFIALARISHRQWLSNLALLYIEINRNLPLLLHLLFWYAVCRSFPSPRHAEAVWPGIFATNRGLVLPEFNFQATPFVWCLSVAGLILLAVGWVKREQSARLSLNLKLCGGAALLAGVLFGTSAAWPELSGLRFRNAWIVTPEFIALLVSLAIYQSGFFAETVRSGIMGVDRGQREAAASLGLSKARTLRLIVMPQALRIMVPPMISQFGGLIKNSSLGVLIAYPEVVRISMAASVDTGRIVECTLIIMASFLVINLLLSALMTWLNKRVAFVDA</sequence>
<dbReference type="Gene3D" id="1.10.3720.10">
    <property type="entry name" value="MetI-like"/>
    <property type="match status" value="1"/>
</dbReference>
<keyword evidence="12" id="KW-1185">Reference proteome</keyword>
<feature type="domain" description="ABC transmembrane type-1" evidence="10">
    <location>
        <begin position="82"/>
        <end position="358"/>
    </location>
</feature>
<evidence type="ECO:0000256" key="2">
    <source>
        <dbReference type="ARBA" id="ARBA00010072"/>
    </source>
</evidence>
<dbReference type="Pfam" id="PF00528">
    <property type="entry name" value="BPD_transp_1"/>
    <property type="match status" value="1"/>
</dbReference>
<evidence type="ECO:0000256" key="7">
    <source>
        <dbReference type="ARBA" id="ARBA00022989"/>
    </source>
</evidence>
<evidence type="ECO:0000256" key="4">
    <source>
        <dbReference type="ARBA" id="ARBA00022475"/>
    </source>
</evidence>
<feature type="transmembrane region" description="Helical" evidence="9">
    <location>
        <begin position="237"/>
        <end position="259"/>
    </location>
</feature>
<evidence type="ECO:0000256" key="3">
    <source>
        <dbReference type="ARBA" id="ARBA00022448"/>
    </source>
</evidence>
<feature type="transmembrane region" description="Helical" evidence="9">
    <location>
        <begin position="118"/>
        <end position="140"/>
    </location>
</feature>
<reference evidence="11 12" key="1">
    <citation type="submission" date="2018-05" db="EMBL/GenBank/DDBJ databases">
        <title>Comparative genomic sequence analysis between strain HN4 and CCM 8460T (Falsochrobactrum ovis) will provide more evidence to prove that HN4 is a new species of Falsochrobactrum.</title>
        <authorList>
            <person name="Lyu W."/>
            <person name="Sun L."/>
            <person name="Yao L."/>
        </authorList>
    </citation>
    <scope>NUCLEOTIDE SEQUENCE [LARGE SCALE GENOMIC DNA]</scope>
    <source>
        <strain evidence="11 12">HN4</strain>
    </source>
</reference>
<dbReference type="PANTHER" id="PTHR30614">
    <property type="entry name" value="MEMBRANE COMPONENT OF AMINO ACID ABC TRANSPORTER"/>
    <property type="match status" value="1"/>
</dbReference>